<dbReference type="AlphaFoldDB" id="A0AA39NC84"/>
<comment type="caution">
    <text evidence="1">The sequence shown here is derived from an EMBL/GenBank/DDBJ whole genome shotgun (WGS) entry which is preliminary data.</text>
</comment>
<evidence type="ECO:0000313" key="1">
    <source>
        <dbReference type="EMBL" id="KAK0462921.1"/>
    </source>
</evidence>
<dbReference type="EMBL" id="JAUEPS010000008">
    <property type="protein sequence ID" value="KAK0462921.1"/>
    <property type="molecule type" value="Genomic_DNA"/>
</dbReference>
<reference evidence="1" key="1">
    <citation type="submission" date="2023-06" db="EMBL/GenBank/DDBJ databases">
        <authorList>
            <consortium name="Lawrence Berkeley National Laboratory"/>
            <person name="Ahrendt S."/>
            <person name="Sahu N."/>
            <person name="Indic B."/>
            <person name="Wong-Bajracharya J."/>
            <person name="Merenyi Z."/>
            <person name="Ke H.-M."/>
            <person name="Monk M."/>
            <person name="Kocsube S."/>
            <person name="Drula E."/>
            <person name="Lipzen A."/>
            <person name="Balint B."/>
            <person name="Henrissat B."/>
            <person name="Andreopoulos B."/>
            <person name="Martin F.M."/>
            <person name="Harder C.B."/>
            <person name="Rigling D."/>
            <person name="Ford K.L."/>
            <person name="Foster G.D."/>
            <person name="Pangilinan J."/>
            <person name="Papanicolaou A."/>
            <person name="Barry K."/>
            <person name="LaButti K."/>
            <person name="Viragh M."/>
            <person name="Koriabine M."/>
            <person name="Yan M."/>
            <person name="Riley R."/>
            <person name="Champramary S."/>
            <person name="Plett K.L."/>
            <person name="Tsai I.J."/>
            <person name="Slot J."/>
            <person name="Sipos G."/>
            <person name="Plett J."/>
            <person name="Nagy L.G."/>
            <person name="Grigoriev I.V."/>
        </authorList>
    </citation>
    <scope>NUCLEOTIDE SEQUENCE</scope>
    <source>
        <strain evidence="1">CCBAS 213</strain>
    </source>
</reference>
<dbReference type="GeneID" id="85349599"/>
<protein>
    <recommendedName>
        <fullName evidence="3">Protein kinase domain-containing protein</fullName>
    </recommendedName>
</protein>
<dbReference type="RefSeq" id="XP_060334387.1">
    <property type="nucleotide sequence ID" value="XM_060466051.1"/>
</dbReference>
<dbReference type="Proteomes" id="UP001175211">
    <property type="component" value="Unassembled WGS sequence"/>
</dbReference>
<sequence>MSEPLDETTLDPNNAYFPGACYQLHTVAPPCFPSGDRWCHHNGYSRQPQRTEGVYALSLANHIPFPPSPSLSITLSDRLSGGIREHITHVWTARTSSPIPEKTPTTVIAKFYDPLYFHDEYESIDPLRLATRSAASEVKAYEMLQSLQGISIPRCLGLYATAIPEQDGRTVYVLLLELVAGKGLHYLCETGGVEEDNLLIIFARSTVMLSSQPCSGWPWNLSVMASFMQIGLQGTLSSNPRLVEVLFVAMDIVQLDSKSTQTMLGQ</sequence>
<evidence type="ECO:0008006" key="3">
    <source>
        <dbReference type="Google" id="ProtNLM"/>
    </source>
</evidence>
<evidence type="ECO:0000313" key="2">
    <source>
        <dbReference type="Proteomes" id="UP001175211"/>
    </source>
</evidence>
<accession>A0AA39NC84</accession>
<proteinExistence type="predicted"/>
<organism evidence="1 2">
    <name type="scientific">Armillaria tabescens</name>
    <name type="common">Ringless honey mushroom</name>
    <name type="synonym">Agaricus tabescens</name>
    <dbReference type="NCBI Taxonomy" id="1929756"/>
    <lineage>
        <taxon>Eukaryota</taxon>
        <taxon>Fungi</taxon>
        <taxon>Dikarya</taxon>
        <taxon>Basidiomycota</taxon>
        <taxon>Agaricomycotina</taxon>
        <taxon>Agaricomycetes</taxon>
        <taxon>Agaricomycetidae</taxon>
        <taxon>Agaricales</taxon>
        <taxon>Marasmiineae</taxon>
        <taxon>Physalacriaceae</taxon>
        <taxon>Desarmillaria</taxon>
    </lineage>
</organism>
<gene>
    <name evidence="1" type="ORF">EV420DRAFT_1144992</name>
</gene>
<name>A0AA39NC84_ARMTA</name>
<keyword evidence="2" id="KW-1185">Reference proteome</keyword>